<evidence type="ECO:0000256" key="1">
    <source>
        <dbReference type="SAM" id="MobiDB-lite"/>
    </source>
</evidence>
<evidence type="ECO:0000313" key="2">
    <source>
        <dbReference type="EMBL" id="CAH2258421.1"/>
    </source>
</evidence>
<organism evidence="2 3">
    <name type="scientific">Pararge aegeria aegeria</name>
    <dbReference type="NCBI Taxonomy" id="348720"/>
    <lineage>
        <taxon>Eukaryota</taxon>
        <taxon>Metazoa</taxon>
        <taxon>Ecdysozoa</taxon>
        <taxon>Arthropoda</taxon>
        <taxon>Hexapoda</taxon>
        <taxon>Insecta</taxon>
        <taxon>Pterygota</taxon>
        <taxon>Neoptera</taxon>
        <taxon>Endopterygota</taxon>
        <taxon>Lepidoptera</taxon>
        <taxon>Glossata</taxon>
        <taxon>Ditrysia</taxon>
        <taxon>Papilionoidea</taxon>
        <taxon>Nymphalidae</taxon>
        <taxon>Satyrinae</taxon>
        <taxon>Satyrini</taxon>
        <taxon>Parargina</taxon>
        <taxon>Pararge</taxon>
    </lineage>
</organism>
<comment type="caution">
    <text evidence="2">The sequence shown here is derived from an EMBL/GenBank/DDBJ whole genome shotgun (WGS) entry which is preliminary data.</text>
</comment>
<sequence>MLNYRCLVVKVAKTSSQTLTSSFYKSPLEAARCRRVCRSLLITYNQLCVLACVGGVATGGAPPSRTQTRRQSADRGRRAKTTPRRLAYRGQGSAAVARRHARPPSLLMALLQRIDHNLSQNMLHIIAD</sequence>
<evidence type="ECO:0000313" key="3">
    <source>
        <dbReference type="Proteomes" id="UP000838756"/>
    </source>
</evidence>
<protein>
    <submittedName>
        <fullName evidence="2">Jg4173 protein</fullName>
    </submittedName>
</protein>
<name>A0A8S4SCN4_9NEOP</name>
<reference evidence="2" key="1">
    <citation type="submission" date="2022-03" db="EMBL/GenBank/DDBJ databases">
        <authorList>
            <person name="Lindestad O."/>
        </authorList>
    </citation>
    <scope>NUCLEOTIDE SEQUENCE</scope>
</reference>
<feature type="compositionally biased region" description="Basic residues" evidence="1">
    <location>
        <begin position="77"/>
        <end position="87"/>
    </location>
</feature>
<feature type="region of interest" description="Disordered" evidence="1">
    <location>
        <begin position="60"/>
        <end position="94"/>
    </location>
</feature>
<accession>A0A8S4SCN4</accession>
<gene>
    <name evidence="2" type="primary">jg4173</name>
    <name evidence="2" type="ORF">PAEG_LOCUS23334</name>
</gene>
<keyword evidence="3" id="KW-1185">Reference proteome</keyword>
<dbReference type="Proteomes" id="UP000838756">
    <property type="component" value="Unassembled WGS sequence"/>
</dbReference>
<proteinExistence type="predicted"/>
<dbReference type="AlphaFoldDB" id="A0A8S4SCN4"/>
<dbReference type="EMBL" id="CAKXAJ010026146">
    <property type="protein sequence ID" value="CAH2258421.1"/>
    <property type="molecule type" value="Genomic_DNA"/>
</dbReference>